<evidence type="ECO:0000313" key="2">
    <source>
        <dbReference type="Proteomes" id="UP000092819"/>
    </source>
</evidence>
<dbReference type="Proteomes" id="UP000092819">
    <property type="component" value="Unassembled WGS sequence"/>
</dbReference>
<dbReference type="AlphaFoldDB" id="A0A1C3J8D4"/>
<evidence type="ECO:0000313" key="1">
    <source>
        <dbReference type="EMBL" id="SBT11414.1"/>
    </source>
</evidence>
<proteinExistence type="predicted"/>
<keyword evidence="2" id="KW-1185">Reference proteome</keyword>
<protein>
    <submittedName>
        <fullName evidence="1">Uncharacterized protein</fullName>
    </submittedName>
</protein>
<dbReference type="EMBL" id="FLQZ01000003">
    <property type="protein sequence ID" value="SBT11414.1"/>
    <property type="molecule type" value="Genomic_DNA"/>
</dbReference>
<reference evidence="2" key="1">
    <citation type="submission" date="2016-06" db="EMBL/GenBank/DDBJ databases">
        <authorList>
            <person name="Rodrigo-Torres L."/>
            <person name="Arahal D.R."/>
        </authorList>
    </citation>
    <scope>NUCLEOTIDE SEQUENCE [LARGE SCALE GENOMIC DNA]</scope>
    <source>
        <strain evidence="2">CECT 7224</strain>
    </source>
</reference>
<accession>A0A1C3J8D4</accession>
<gene>
    <name evidence="1" type="ORF">VCE7224_00130</name>
</gene>
<name>A0A1C3J8D4_9VIBR</name>
<sequence length="37" mass="4205">MKKTMTLLGRVDLCCTFRVQQYIGSHINMNASDNMLA</sequence>
<organism evidence="1 2">
    <name type="scientific">Vibrio celticus</name>
    <dbReference type="NCBI Taxonomy" id="446372"/>
    <lineage>
        <taxon>Bacteria</taxon>
        <taxon>Pseudomonadati</taxon>
        <taxon>Pseudomonadota</taxon>
        <taxon>Gammaproteobacteria</taxon>
        <taxon>Vibrionales</taxon>
        <taxon>Vibrionaceae</taxon>
        <taxon>Vibrio</taxon>
    </lineage>
</organism>